<dbReference type="SUPFAM" id="SSF52374">
    <property type="entry name" value="Nucleotidylyl transferase"/>
    <property type="match status" value="1"/>
</dbReference>
<dbReference type="Gene3D" id="3.40.50.620">
    <property type="entry name" value="HUPs"/>
    <property type="match status" value="1"/>
</dbReference>
<proteinExistence type="predicted"/>
<sequence>MQKDQIDISILNVNKYLTSQARKEAFIYDKVKVEEKYDGIKVTIVHIDKTGDYKQDFIVSYKSNIIYPDEFEYAVKSKIRPESINNSQFTFIFDILKKCDSKSLPLNYEFFVEFLMKKPTLQHKYKKMGAILLAYSPCTYEVKFGRLFTKPKGFYTDSRETYAKKLGFDYPRTIFEGNFANFERGIKSQELNDIFRTYKNILKIENIDLYIQQISEMFLKMESKYGGKPEGYVLTYPGFLLKIQQPYQVDPKARAETRSQYQGDPDTENAYWANVRLAALNIIGASNIKGSLNEILQKYGEALKKYKLNFTHPKKTQFQIKDDIQGNIKMIVIKRLKGNNNFLFLGKFRILTKAHYNIIKNGLKKYDNGVVCLVTSKDTKEFEDLRLEMLKSCFPEIEIIQHSTGNIISIMNKSKMNINAVLCGSDRYNDYVNQLRANPDIQVVETPRDTGAISATAVIENLNSEVFFKRNTPSEIHSMYNKILKRFKSLGLVSDLSKEPENK</sequence>
<dbReference type="EMBL" id="MK408758">
    <property type="protein sequence ID" value="QAU04763.1"/>
    <property type="molecule type" value="Genomic_DNA"/>
</dbReference>
<name>A0A410T7F3_9CAUD</name>
<feature type="domain" description="Cytidyltransferase-like" evidence="1">
    <location>
        <begin position="343"/>
        <end position="459"/>
    </location>
</feature>
<evidence type="ECO:0000313" key="2">
    <source>
        <dbReference type="EMBL" id="QAU04763.1"/>
    </source>
</evidence>
<evidence type="ECO:0000259" key="1">
    <source>
        <dbReference type="Pfam" id="PF01467"/>
    </source>
</evidence>
<dbReference type="InterPro" id="IPR004821">
    <property type="entry name" value="Cyt_trans-like"/>
</dbReference>
<protein>
    <recommendedName>
        <fullName evidence="1">Cytidyltransferase-like domain-containing protein</fullName>
    </recommendedName>
</protein>
<dbReference type="Pfam" id="PF01467">
    <property type="entry name" value="CTP_transf_like"/>
    <property type="match status" value="1"/>
</dbReference>
<evidence type="ECO:0000313" key="3">
    <source>
        <dbReference type="Proteomes" id="UP000290538"/>
    </source>
</evidence>
<dbReference type="Proteomes" id="UP000290538">
    <property type="component" value="Segment"/>
</dbReference>
<dbReference type="GO" id="GO:0003824">
    <property type="term" value="F:catalytic activity"/>
    <property type="evidence" value="ECO:0007669"/>
    <property type="project" value="InterPro"/>
</dbReference>
<organism evidence="2 3">
    <name type="scientific">Campylobacter phage CP20</name>
    <dbReference type="NCBI Taxonomy" id="2506428"/>
    <lineage>
        <taxon>Viruses</taxon>
        <taxon>Duplodnaviria</taxon>
        <taxon>Heunggongvirae</taxon>
        <taxon>Uroviricota</taxon>
        <taxon>Caudoviricetes</taxon>
        <taxon>Connertonviridae</taxon>
        <taxon>Firehammervirus</taxon>
        <taxon>Firehammervirus CPt10</taxon>
    </lineage>
</organism>
<accession>A0A410T7F3</accession>
<dbReference type="InterPro" id="IPR014729">
    <property type="entry name" value="Rossmann-like_a/b/a_fold"/>
</dbReference>
<reference evidence="2 3" key="1">
    <citation type="submission" date="2019-01" db="EMBL/GenBank/DDBJ databases">
        <title>Complete genome sequence of Campylobacter bacteriophage CP20.</title>
        <authorList>
            <person name="Connerton I.F."/>
        </authorList>
    </citation>
    <scope>NUCLEOTIDE SEQUENCE [LARGE SCALE GENOMIC DNA]</scope>
</reference>